<dbReference type="KEGG" id="nta:107808123"/>
<dbReference type="OMA" id="ECKSPAN"/>
<dbReference type="CDD" id="cd01650">
    <property type="entry name" value="RT_nLTR_like"/>
    <property type="match status" value="1"/>
</dbReference>
<dbReference type="OrthoDB" id="1284866at2759"/>
<dbReference type="STRING" id="4097.A0A1S4BGU9"/>
<organism evidence="2">
    <name type="scientific">Nicotiana tabacum</name>
    <name type="common">Common tobacco</name>
    <dbReference type="NCBI Taxonomy" id="4097"/>
    <lineage>
        <taxon>Eukaryota</taxon>
        <taxon>Viridiplantae</taxon>
        <taxon>Streptophyta</taxon>
        <taxon>Embryophyta</taxon>
        <taxon>Tracheophyta</taxon>
        <taxon>Spermatophyta</taxon>
        <taxon>Magnoliopsida</taxon>
        <taxon>eudicotyledons</taxon>
        <taxon>Gunneridae</taxon>
        <taxon>Pentapetalae</taxon>
        <taxon>asterids</taxon>
        <taxon>lamiids</taxon>
        <taxon>Solanales</taxon>
        <taxon>Solanaceae</taxon>
        <taxon>Nicotianoideae</taxon>
        <taxon>Nicotianeae</taxon>
        <taxon>Nicotiana</taxon>
    </lineage>
</organism>
<accession>A0A1S4BGU9</accession>
<proteinExistence type="predicted"/>
<feature type="domain" description="Reverse transcriptase" evidence="1">
    <location>
        <begin position="12"/>
        <end position="112"/>
    </location>
</feature>
<reference evidence="2" key="1">
    <citation type="submission" date="2025-08" db="UniProtKB">
        <authorList>
            <consortium name="RefSeq"/>
        </authorList>
    </citation>
    <scope>IDENTIFICATION</scope>
</reference>
<dbReference type="PANTHER" id="PTHR33116">
    <property type="entry name" value="REVERSE TRANSCRIPTASE ZINC-BINDING DOMAIN-CONTAINING PROTEIN-RELATED-RELATED"/>
    <property type="match status" value="1"/>
</dbReference>
<name>A0A1S4BGU9_TOBAC</name>
<dbReference type="InterPro" id="IPR000477">
    <property type="entry name" value="RT_dom"/>
</dbReference>
<dbReference type="PANTHER" id="PTHR33116:SF66">
    <property type="entry name" value="REVERSE TRANSCRIPTASE ZINC-BINDING DOMAIN-CONTAINING PROTEIN"/>
    <property type="match status" value="1"/>
</dbReference>
<evidence type="ECO:0000259" key="1">
    <source>
        <dbReference type="Pfam" id="PF00078"/>
    </source>
</evidence>
<evidence type="ECO:0000313" key="2">
    <source>
        <dbReference type="RefSeq" id="XP_016488098.1"/>
    </source>
</evidence>
<sequence length="324" mass="37387">MLVPKVASATSIKEYRPIACCSTLYKLISKIITAKLKMVVDSIVGPAQVAFIEGRNILDNMIIAHKLVKGYTQKGVSPRCCIKVDIRKAYDSVEWPFLRMILLEFGIADKISISLLLERFTHFCEVSGLKDNMKKSALYIDGVPREFKEMILQEMKFTLGELPFKYLGVPLSSKKLSIQKWMPLIEKITARHNCWIAKFLSYSGRFQLIKSVTGSSQPSMRALIAWDTICMPMPAGELNVLDIYSWNKASICKLLWAITTNKDTLWIQWIHSFYIKDQNVMALDTPKQACWLIRKIFDTRDWFILKRPIDDLTKYYKQEKFSSK</sequence>
<gene>
    <name evidence="2" type="primary">LOC107808123</name>
</gene>
<dbReference type="PaxDb" id="4097-A0A1S4BGU9"/>
<dbReference type="AlphaFoldDB" id="A0A1S4BGU9"/>
<protein>
    <recommendedName>
        <fullName evidence="1">Reverse transcriptase domain-containing protein</fullName>
    </recommendedName>
</protein>
<dbReference type="RefSeq" id="XP_016488098.1">
    <property type="nucleotide sequence ID" value="XM_016632612.1"/>
</dbReference>
<dbReference type="Pfam" id="PF00078">
    <property type="entry name" value="RVT_1"/>
    <property type="match status" value="1"/>
</dbReference>